<dbReference type="PANTHER" id="PTHR38117:SF2">
    <property type="entry name" value="NACHT AND WD40 DOMAIN PROTEIN"/>
    <property type="match status" value="1"/>
</dbReference>
<dbReference type="EMBL" id="FJOG01000011">
    <property type="protein sequence ID" value="CZR58080.1"/>
    <property type="molecule type" value="Genomic_DNA"/>
</dbReference>
<protein>
    <recommendedName>
        <fullName evidence="2">DUF7053 domain-containing protein</fullName>
    </recommendedName>
</protein>
<dbReference type="InterPro" id="IPR055481">
    <property type="entry name" value="DUF7053"/>
</dbReference>
<evidence type="ECO:0000313" key="3">
    <source>
        <dbReference type="EMBL" id="CZR58080.1"/>
    </source>
</evidence>
<evidence type="ECO:0000259" key="2">
    <source>
        <dbReference type="Pfam" id="PF23155"/>
    </source>
</evidence>
<reference evidence="3 4" key="1">
    <citation type="submission" date="2016-03" db="EMBL/GenBank/DDBJ databases">
        <authorList>
            <person name="Ploux O."/>
        </authorList>
    </citation>
    <scope>NUCLEOTIDE SEQUENCE [LARGE SCALE GENOMIC DNA]</scope>
    <source>
        <strain evidence="3 4">UAMH 11012</strain>
    </source>
</reference>
<feature type="domain" description="DUF7053" evidence="2">
    <location>
        <begin position="73"/>
        <end position="233"/>
    </location>
</feature>
<evidence type="ECO:0000313" key="4">
    <source>
        <dbReference type="Proteomes" id="UP000184330"/>
    </source>
</evidence>
<dbReference type="Proteomes" id="UP000184330">
    <property type="component" value="Unassembled WGS sequence"/>
</dbReference>
<proteinExistence type="predicted"/>
<name>A0A1L7WZ89_9HELO</name>
<evidence type="ECO:0000256" key="1">
    <source>
        <dbReference type="SAM" id="MobiDB-lite"/>
    </source>
</evidence>
<organism evidence="3 4">
    <name type="scientific">Phialocephala subalpina</name>
    <dbReference type="NCBI Taxonomy" id="576137"/>
    <lineage>
        <taxon>Eukaryota</taxon>
        <taxon>Fungi</taxon>
        <taxon>Dikarya</taxon>
        <taxon>Ascomycota</taxon>
        <taxon>Pezizomycotina</taxon>
        <taxon>Leotiomycetes</taxon>
        <taxon>Helotiales</taxon>
        <taxon>Mollisiaceae</taxon>
        <taxon>Phialocephala</taxon>
        <taxon>Phialocephala fortinii species complex</taxon>
    </lineage>
</organism>
<feature type="region of interest" description="Disordered" evidence="1">
    <location>
        <begin position="222"/>
        <end position="245"/>
    </location>
</feature>
<dbReference type="PANTHER" id="PTHR38117">
    <property type="entry name" value="NACHT AND WD40 DOMAIN PROTEIN"/>
    <property type="match status" value="1"/>
</dbReference>
<sequence>MSQPALAETRLASSPSFSSDKITNISTFILKLRARPKQQQASMSSKQLLITSGAGIGVLSALYIYGRTVGFKSTHEIVSETPLPASTTREAAIALLHDHTTFQNLQPLVIDNKIIPPPPSTSYLVTESTSLSSSSNGTPVEYRQVTISVPMGPFSSTVISRSATIDTEDGVIVFFQAPMGMYGKNQFRVVKDGQGKGLVLREEAKLTGYSVLMPFVLGTEEKNHGEQRRKVGRELKRRAEAAGGK</sequence>
<dbReference type="Pfam" id="PF23155">
    <property type="entry name" value="DUF7053"/>
    <property type="match status" value="1"/>
</dbReference>
<gene>
    <name evidence="3" type="ORF">PAC_07970</name>
</gene>
<accession>A0A1L7WZ89</accession>
<dbReference type="AlphaFoldDB" id="A0A1L7WZ89"/>
<keyword evidence="4" id="KW-1185">Reference proteome</keyword>
<dbReference type="OrthoDB" id="4794810at2759"/>